<dbReference type="InterPro" id="IPR006944">
    <property type="entry name" value="Phage/GTA_portal"/>
</dbReference>
<feature type="compositionally biased region" description="Acidic residues" evidence="1">
    <location>
        <begin position="279"/>
        <end position="300"/>
    </location>
</feature>
<evidence type="ECO:0000256" key="1">
    <source>
        <dbReference type="SAM" id="MobiDB-lite"/>
    </source>
</evidence>
<proteinExistence type="predicted"/>
<accession>A0A0F8YT68</accession>
<gene>
    <name evidence="2" type="ORF">LCGC14_2781340</name>
</gene>
<reference evidence="2" key="1">
    <citation type="journal article" date="2015" name="Nature">
        <title>Complex archaea that bridge the gap between prokaryotes and eukaryotes.</title>
        <authorList>
            <person name="Spang A."/>
            <person name="Saw J.H."/>
            <person name="Jorgensen S.L."/>
            <person name="Zaremba-Niedzwiedzka K."/>
            <person name="Martijn J."/>
            <person name="Lind A.E."/>
            <person name="van Eijk R."/>
            <person name="Schleper C."/>
            <person name="Guy L."/>
            <person name="Ettema T.J."/>
        </authorList>
    </citation>
    <scope>NUCLEOTIDE SEQUENCE</scope>
</reference>
<feature type="non-terminal residue" evidence="2">
    <location>
        <position position="1"/>
    </location>
</feature>
<feature type="region of interest" description="Disordered" evidence="1">
    <location>
        <begin position="274"/>
        <end position="300"/>
    </location>
</feature>
<protein>
    <recommendedName>
        <fullName evidence="3">Phage portal protein</fullName>
    </recommendedName>
</protein>
<dbReference type="AlphaFoldDB" id="A0A0F8YT68"/>
<organism evidence="2">
    <name type="scientific">marine sediment metagenome</name>
    <dbReference type="NCBI Taxonomy" id="412755"/>
    <lineage>
        <taxon>unclassified sequences</taxon>
        <taxon>metagenomes</taxon>
        <taxon>ecological metagenomes</taxon>
    </lineage>
</organism>
<name>A0A0F8YT68_9ZZZZ</name>
<dbReference type="Pfam" id="PF04860">
    <property type="entry name" value="Phage_portal"/>
    <property type="match status" value="1"/>
</dbReference>
<comment type="caution">
    <text evidence="2">The sequence shown here is derived from an EMBL/GenBank/DDBJ whole genome shotgun (WGS) entry which is preliminary data.</text>
</comment>
<dbReference type="EMBL" id="LAZR01051682">
    <property type="protein sequence ID" value="KKK84638.1"/>
    <property type="molecule type" value="Genomic_DNA"/>
</dbReference>
<sequence length="400" mass="44658">QRDGGGRPIALWPLLPDKTFRKISSEGVPFYEVHPTKGAVVTLPDYNVLHIKGLGYDGYSGYNVVQMQKEAIGYGIAVKEYGARFFSGSANPGGVLEHPKVLGDVAKENLRRTWEANQGGLSNAHRTAILEEGMTWNPMGVEPKKAQALEVQKYNVDDISRIFNIPPHKLGSMDRATFSNIEEQNIDFIQMTMMYWFRTWEQECNYKLFMPSEQDTMFCEILVAALLRGNITARYAAYNIGRTAGFLSVNDIRRMENMNGIGDAGDIYLEPLNMKEAGTDPDDTQSDNNDNDNDDTVAVDDDDVNRAHRNLIISQFERVIRQQQSGGKKGLRGDLYDSLRKHAATILFESVYAFASVSGISAADTRQLLGEVIDENIQKNVTTDAVTLAGMVIQKIKEIK</sequence>
<dbReference type="InterPro" id="IPR006427">
    <property type="entry name" value="Portal_HK97"/>
</dbReference>
<evidence type="ECO:0008006" key="3">
    <source>
        <dbReference type="Google" id="ProtNLM"/>
    </source>
</evidence>
<dbReference type="NCBIfam" id="TIGR01537">
    <property type="entry name" value="portal_HK97"/>
    <property type="match status" value="1"/>
</dbReference>
<evidence type="ECO:0000313" key="2">
    <source>
        <dbReference type="EMBL" id="KKK84638.1"/>
    </source>
</evidence>